<dbReference type="RefSeq" id="WP_063205457.1">
    <property type="nucleotide sequence ID" value="NZ_LUKD01000001.1"/>
</dbReference>
<dbReference type="GO" id="GO:0003677">
    <property type="term" value="F:DNA binding"/>
    <property type="evidence" value="ECO:0007669"/>
    <property type="project" value="InterPro"/>
</dbReference>
<protein>
    <recommendedName>
        <fullName evidence="1">Recombinase domain-containing protein</fullName>
    </recommendedName>
</protein>
<evidence type="ECO:0000313" key="2">
    <source>
        <dbReference type="EMBL" id="KYG68763.1"/>
    </source>
</evidence>
<accession>A0A161PQ94</accession>
<dbReference type="GO" id="GO:0000150">
    <property type="term" value="F:DNA strand exchange activity"/>
    <property type="evidence" value="ECO:0007669"/>
    <property type="project" value="InterPro"/>
</dbReference>
<dbReference type="EMBL" id="LUKD01000001">
    <property type="protein sequence ID" value="KYG68763.1"/>
    <property type="molecule type" value="Genomic_DNA"/>
</dbReference>
<reference evidence="2 3" key="1">
    <citation type="submission" date="2016-03" db="EMBL/GenBank/DDBJ databases">
        <authorList>
            <person name="Ploux O."/>
        </authorList>
    </citation>
    <scope>NUCLEOTIDE SEQUENCE [LARGE SCALE GENOMIC DNA]</scope>
    <source>
        <strain evidence="2 3">EC13</strain>
    </source>
</reference>
<sequence>MALRNPLNGNAIHIDRLHTKRGGHTPYGYAYLDGKLLIDPKEQIIVRKILKLHQSGLSGNAIAKELNRQKIPSRTGKSWSPCVVRRIIKINQSNKPNNRRTK</sequence>
<evidence type="ECO:0000313" key="3">
    <source>
        <dbReference type="Proteomes" id="UP000075799"/>
    </source>
</evidence>
<dbReference type="InterPro" id="IPR038109">
    <property type="entry name" value="DNA_bind_recomb_sf"/>
</dbReference>
<proteinExistence type="predicted"/>
<gene>
    <name evidence="2" type="ORF">AZI87_05895</name>
</gene>
<dbReference type="Pfam" id="PF07508">
    <property type="entry name" value="Recombinase"/>
    <property type="match status" value="1"/>
</dbReference>
<dbReference type="OrthoDB" id="9798864at2"/>
<dbReference type="InterPro" id="IPR011109">
    <property type="entry name" value="DNA_bind_recombinase_dom"/>
</dbReference>
<dbReference type="Gene3D" id="3.90.1750.20">
    <property type="entry name" value="Putative Large Serine Recombinase, Chain B, Domain 2"/>
    <property type="match status" value="1"/>
</dbReference>
<comment type="caution">
    <text evidence="2">The sequence shown here is derived from an EMBL/GenBank/DDBJ whole genome shotgun (WGS) entry which is preliminary data.</text>
</comment>
<feature type="domain" description="Recombinase" evidence="1">
    <location>
        <begin position="26"/>
        <end position="102"/>
    </location>
</feature>
<dbReference type="PROSITE" id="PS51737">
    <property type="entry name" value="RECOMBINASE_DNA_BIND"/>
    <property type="match status" value="1"/>
</dbReference>
<organism evidence="2 3">
    <name type="scientific">Bdellovibrio bacteriovorus</name>
    <dbReference type="NCBI Taxonomy" id="959"/>
    <lineage>
        <taxon>Bacteria</taxon>
        <taxon>Pseudomonadati</taxon>
        <taxon>Bdellovibrionota</taxon>
        <taxon>Bdellovibrionia</taxon>
        <taxon>Bdellovibrionales</taxon>
        <taxon>Pseudobdellovibrionaceae</taxon>
        <taxon>Bdellovibrio</taxon>
    </lineage>
</organism>
<dbReference type="AlphaFoldDB" id="A0A161PQ94"/>
<name>A0A161PQ94_BDEBC</name>
<evidence type="ECO:0000259" key="1">
    <source>
        <dbReference type="PROSITE" id="PS51737"/>
    </source>
</evidence>
<dbReference type="Proteomes" id="UP000075799">
    <property type="component" value="Unassembled WGS sequence"/>
</dbReference>